<keyword evidence="4 6" id="KW-1133">Transmembrane helix</keyword>
<sequence length="315" mass="33407">MKTRLAKGLSVLLAIVATGYFIAYAWRALAGRDLSGLLDRQVVYAASALTALYAASISTTALAWVRMLATMKQPHPVRRLLPILAATQFGKYLPGNIAHHLGRVALARSVGIQVTPAILSVTYELVLALVAAVHVGALTLLWSPPEPFTHWPFARYRGLLLVLITLGAAALLLLAPRVVETLTRLRGKDPEGSCSGPLRLDLVSAAVCYSMYMSGLILIGFGLWLVAAALAPEAMHVPGPLFFIGAFASSWILGFIAPGAPAGLGVREAILSAWLAGVLPPAQAVLLIITLRIATTVGDLANFAWGGIVLLRQRI</sequence>
<keyword evidence="8" id="KW-1185">Reference proteome</keyword>
<dbReference type="RefSeq" id="WP_336808159.1">
    <property type="nucleotide sequence ID" value="NZ_JBBBNY010000009.1"/>
</dbReference>
<evidence type="ECO:0000256" key="3">
    <source>
        <dbReference type="ARBA" id="ARBA00022692"/>
    </source>
</evidence>
<proteinExistence type="predicted"/>
<dbReference type="Proteomes" id="UP001381174">
    <property type="component" value="Unassembled WGS sequence"/>
</dbReference>
<evidence type="ECO:0000256" key="2">
    <source>
        <dbReference type="ARBA" id="ARBA00022475"/>
    </source>
</evidence>
<feature type="transmembrane region" description="Helical" evidence="6">
    <location>
        <begin position="125"/>
        <end position="144"/>
    </location>
</feature>
<feature type="transmembrane region" description="Helical" evidence="6">
    <location>
        <begin position="239"/>
        <end position="257"/>
    </location>
</feature>
<evidence type="ECO:0000313" key="8">
    <source>
        <dbReference type="Proteomes" id="UP001381174"/>
    </source>
</evidence>
<keyword evidence="2" id="KW-1003">Cell membrane</keyword>
<comment type="subcellular location">
    <subcellularLocation>
        <location evidence="1">Cell membrane</location>
        <topology evidence="1">Multi-pass membrane protein</topology>
    </subcellularLocation>
</comment>
<comment type="caution">
    <text evidence="7">The sequence shown here is derived from an EMBL/GenBank/DDBJ whole genome shotgun (WGS) entry which is preliminary data.</text>
</comment>
<dbReference type="Pfam" id="PF03706">
    <property type="entry name" value="LPG_synthase_TM"/>
    <property type="match status" value="1"/>
</dbReference>
<keyword evidence="5 6" id="KW-0472">Membrane</keyword>
<dbReference type="InterPro" id="IPR022791">
    <property type="entry name" value="L-PG_synthase/AglD"/>
</dbReference>
<organism evidence="7 8">
    <name type="scientific">Fulvimonas yonginensis</name>
    <dbReference type="NCBI Taxonomy" id="1495200"/>
    <lineage>
        <taxon>Bacteria</taxon>
        <taxon>Pseudomonadati</taxon>
        <taxon>Pseudomonadota</taxon>
        <taxon>Gammaproteobacteria</taxon>
        <taxon>Lysobacterales</taxon>
        <taxon>Rhodanobacteraceae</taxon>
        <taxon>Fulvimonas</taxon>
    </lineage>
</organism>
<feature type="transmembrane region" description="Helical" evidence="6">
    <location>
        <begin position="43"/>
        <end position="65"/>
    </location>
</feature>
<feature type="transmembrane region" description="Helical" evidence="6">
    <location>
        <begin position="269"/>
        <end position="294"/>
    </location>
</feature>
<keyword evidence="3 6" id="KW-0812">Transmembrane</keyword>
<reference evidence="7 8" key="1">
    <citation type="journal article" date="2014" name="Int. J. Syst. Evol. Microbiol.">
        <title>Fulvimonas yonginensis sp. nov., isolated from greenhouse soil, and emended description of the genus Fulvimonas.</title>
        <authorList>
            <person name="Ahn J.H."/>
            <person name="Kim S.J."/>
            <person name="Weon H.Y."/>
            <person name="Hong S.B."/>
            <person name="Seok S.J."/>
            <person name="Kwon S.W."/>
        </authorList>
    </citation>
    <scope>NUCLEOTIDE SEQUENCE [LARGE SCALE GENOMIC DNA]</scope>
    <source>
        <strain evidence="7 8">KACC 16952</strain>
    </source>
</reference>
<evidence type="ECO:0000256" key="6">
    <source>
        <dbReference type="SAM" id="Phobius"/>
    </source>
</evidence>
<feature type="transmembrane region" description="Helical" evidence="6">
    <location>
        <begin position="156"/>
        <end position="179"/>
    </location>
</feature>
<feature type="transmembrane region" description="Helical" evidence="6">
    <location>
        <begin position="200"/>
        <end position="227"/>
    </location>
</feature>
<gene>
    <name evidence="7" type="ORF">WAT24_12210</name>
</gene>
<protein>
    <submittedName>
        <fullName evidence="7">Lysylphosphatidylglycerol synthase domain-containing protein</fullName>
    </submittedName>
</protein>
<dbReference type="EMBL" id="JBBBNY010000009">
    <property type="protein sequence ID" value="MEI7037525.1"/>
    <property type="molecule type" value="Genomic_DNA"/>
</dbReference>
<evidence type="ECO:0000256" key="1">
    <source>
        <dbReference type="ARBA" id="ARBA00004651"/>
    </source>
</evidence>
<evidence type="ECO:0000256" key="4">
    <source>
        <dbReference type="ARBA" id="ARBA00022989"/>
    </source>
</evidence>
<name>A0ABU8JDA8_9GAMM</name>
<accession>A0ABU8JDA8</accession>
<evidence type="ECO:0000313" key="7">
    <source>
        <dbReference type="EMBL" id="MEI7037525.1"/>
    </source>
</evidence>
<evidence type="ECO:0000256" key="5">
    <source>
        <dbReference type="ARBA" id="ARBA00023136"/>
    </source>
</evidence>